<dbReference type="InterPro" id="IPR017970">
    <property type="entry name" value="Homeobox_CS"/>
</dbReference>
<dbReference type="PRINTS" id="PR00024">
    <property type="entry name" value="HOMEOBOX"/>
</dbReference>
<evidence type="ECO:0000256" key="5">
    <source>
        <dbReference type="ARBA" id="ARBA00023242"/>
    </source>
</evidence>
<dbReference type="InterPro" id="IPR000047">
    <property type="entry name" value="HTH_motif"/>
</dbReference>
<accession>A0A9N9T6J4</accession>
<dbReference type="FunFam" id="1.10.10.60:FF:000345">
    <property type="entry name" value="Homeobox protein engrailed-like"/>
    <property type="match status" value="1"/>
</dbReference>
<evidence type="ECO:0000256" key="2">
    <source>
        <dbReference type="ARBA" id="ARBA00022473"/>
    </source>
</evidence>
<evidence type="ECO:0000256" key="3">
    <source>
        <dbReference type="ARBA" id="ARBA00023125"/>
    </source>
</evidence>
<organism evidence="11 12">
    <name type="scientific">Diabrotica balteata</name>
    <name type="common">Banded cucumber beetle</name>
    <dbReference type="NCBI Taxonomy" id="107213"/>
    <lineage>
        <taxon>Eukaryota</taxon>
        <taxon>Metazoa</taxon>
        <taxon>Ecdysozoa</taxon>
        <taxon>Arthropoda</taxon>
        <taxon>Hexapoda</taxon>
        <taxon>Insecta</taxon>
        <taxon>Pterygota</taxon>
        <taxon>Neoptera</taxon>
        <taxon>Endopterygota</taxon>
        <taxon>Coleoptera</taxon>
        <taxon>Polyphaga</taxon>
        <taxon>Cucujiformia</taxon>
        <taxon>Chrysomeloidea</taxon>
        <taxon>Chrysomelidae</taxon>
        <taxon>Galerucinae</taxon>
        <taxon>Diabroticina</taxon>
        <taxon>Diabroticites</taxon>
        <taxon>Diabrotica</taxon>
    </lineage>
</organism>
<keyword evidence="3 6" id="KW-0238">DNA-binding</keyword>
<evidence type="ECO:0000256" key="7">
    <source>
        <dbReference type="RuleBase" id="RU000682"/>
    </source>
</evidence>
<evidence type="ECO:0000256" key="1">
    <source>
        <dbReference type="ARBA" id="ARBA00004123"/>
    </source>
</evidence>
<feature type="region of interest" description="Disordered" evidence="9">
    <location>
        <begin position="169"/>
        <end position="193"/>
    </location>
</feature>
<dbReference type="PRINTS" id="PR00026">
    <property type="entry name" value="ENGRAILED"/>
</dbReference>
<feature type="region of interest" description="Disordered" evidence="9">
    <location>
        <begin position="210"/>
        <end position="244"/>
    </location>
</feature>
<dbReference type="PROSITE" id="PS00033">
    <property type="entry name" value="ENGRAILED"/>
    <property type="match status" value="1"/>
</dbReference>
<feature type="DNA-binding region" description="Homeobox" evidence="6">
    <location>
        <begin position="239"/>
        <end position="298"/>
    </location>
</feature>
<dbReference type="EMBL" id="OU898280">
    <property type="protein sequence ID" value="CAG9835388.1"/>
    <property type="molecule type" value="Genomic_DNA"/>
</dbReference>
<dbReference type="PANTHER" id="PTHR24341:SF6">
    <property type="entry name" value="HOMEOBOX PROTEIN INVECTED"/>
    <property type="match status" value="1"/>
</dbReference>
<dbReference type="OrthoDB" id="6159439at2759"/>
<dbReference type="GO" id="GO:0030182">
    <property type="term" value="P:neuron differentiation"/>
    <property type="evidence" value="ECO:0007669"/>
    <property type="project" value="TreeGrafter"/>
</dbReference>
<reference evidence="11" key="1">
    <citation type="submission" date="2022-01" db="EMBL/GenBank/DDBJ databases">
        <authorList>
            <person name="King R."/>
        </authorList>
    </citation>
    <scope>NUCLEOTIDE SEQUENCE</scope>
</reference>
<evidence type="ECO:0000313" key="11">
    <source>
        <dbReference type="EMBL" id="CAG9835388.1"/>
    </source>
</evidence>
<comment type="similarity">
    <text evidence="8">Belongs to the Engrailed homeobox family.</text>
</comment>
<dbReference type="InterPro" id="IPR000747">
    <property type="entry name" value="HD_engrailed"/>
</dbReference>
<keyword evidence="2" id="KW-0217">Developmental protein</keyword>
<dbReference type="GO" id="GO:0000978">
    <property type="term" value="F:RNA polymerase II cis-regulatory region sequence-specific DNA binding"/>
    <property type="evidence" value="ECO:0007669"/>
    <property type="project" value="TreeGrafter"/>
</dbReference>
<dbReference type="SMART" id="SM00389">
    <property type="entry name" value="HOX"/>
    <property type="match status" value="1"/>
</dbReference>
<evidence type="ECO:0000256" key="4">
    <source>
        <dbReference type="ARBA" id="ARBA00023155"/>
    </source>
</evidence>
<dbReference type="PROSITE" id="PS50071">
    <property type="entry name" value="HOMEOBOX_2"/>
    <property type="match status" value="1"/>
</dbReference>
<proteinExistence type="inferred from homology"/>
<evidence type="ECO:0000256" key="9">
    <source>
        <dbReference type="SAM" id="MobiDB-lite"/>
    </source>
</evidence>
<dbReference type="PROSITE" id="PS00027">
    <property type="entry name" value="HOMEOBOX_1"/>
    <property type="match status" value="1"/>
</dbReference>
<dbReference type="PRINTS" id="PR00031">
    <property type="entry name" value="HTHREPRESSR"/>
</dbReference>
<feature type="domain" description="Homeobox" evidence="10">
    <location>
        <begin position="237"/>
        <end position="297"/>
    </location>
</feature>
<dbReference type="InterPro" id="IPR001356">
    <property type="entry name" value="HD"/>
</dbReference>
<dbReference type="CDD" id="cd00086">
    <property type="entry name" value="homeodomain"/>
    <property type="match status" value="1"/>
</dbReference>
<dbReference type="Proteomes" id="UP001153709">
    <property type="component" value="Chromosome 5"/>
</dbReference>
<evidence type="ECO:0000259" key="10">
    <source>
        <dbReference type="PROSITE" id="PS50071"/>
    </source>
</evidence>
<dbReference type="InterPro" id="IPR050720">
    <property type="entry name" value="Engrailed_Homeobox_TFs"/>
</dbReference>
<feature type="compositionally biased region" description="Basic residues" evidence="9">
    <location>
        <begin position="218"/>
        <end position="227"/>
    </location>
</feature>
<dbReference type="Pfam" id="PF10525">
    <property type="entry name" value="Engrail_1_C_sig"/>
    <property type="match status" value="1"/>
</dbReference>
<protein>
    <recommendedName>
        <fullName evidence="8">Homeobox protein engrailed-like</fullName>
    </recommendedName>
</protein>
<keyword evidence="12" id="KW-1185">Reference proteome</keyword>
<keyword evidence="5 6" id="KW-0539">Nucleus</keyword>
<dbReference type="AlphaFoldDB" id="A0A9N9T6J4"/>
<dbReference type="InterPro" id="IPR019737">
    <property type="entry name" value="Homeobox-engrailed_CS"/>
</dbReference>
<dbReference type="Pfam" id="PF00046">
    <property type="entry name" value="Homeodomain"/>
    <property type="match status" value="1"/>
</dbReference>
<dbReference type="InterPro" id="IPR019549">
    <property type="entry name" value="Homeobox-engrailed_C-terminal"/>
</dbReference>
<evidence type="ECO:0000256" key="6">
    <source>
        <dbReference type="PROSITE-ProRule" id="PRU00108"/>
    </source>
</evidence>
<evidence type="ECO:0000313" key="12">
    <source>
        <dbReference type="Proteomes" id="UP001153709"/>
    </source>
</evidence>
<evidence type="ECO:0000256" key="8">
    <source>
        <dbReference type="RuleBase" id="RU510713"/>
    </source>
</evidence>
<dbReference type="PANTHER" id="PTHR24341">
    <property type="entry name" value="HOMEOBOX PROTEIN ENGRAILED"/>
    <property type="match status" value="1"/>
</dbReference>
<dbReference type="InterPro" id="IPR009057">
    <property type="entry name" value="Homeodomain-like_sf"/>
</dbReference>
<dbReference type="GO" id="GO:0000981">
    <property type="term" value="F:DNA-binding transcription factor activity, RNA polymerase II-specific"/>
    <property type="evidence" value="ECO:0007669"/>
    <property type="project" value="InterPro"/>
</dbReference>
<name>A0A9N9T6J4_DIABA</name>
<dbReference type="SUPFAM" id="SSF46689">
    <property type="entry name" value="Homeodomain-like"/>
    <property type="match status" value="1"/>
</dbReference>
<dbReference type="InterPro" id="IPR020479">
    <property type="entry name" value="HD_metazoa"/>
</dbReference>
<dbReference type="Gene3D" id="1.10.10.60">
    <property type="entry name" value="Homeodomain-like"/>
    <property type="match status" value="1"/>
</dbReference>
<sequence length="336" mass="37939">MAALTSNLVQQPLHFSRQTMESTDGSVSMDSSDNFDRDSVNIDNGSCCSDDTVLSVGNENPNQDCNSEPLTFKNIENHLNAISQISTSVSSESSPKISTNTKTFSKITEHVNINPNRLYNQHNLKEVSDNDDNPRIKFSIDNILKADFGRRITDPLHIKKIVPKRVVPEPAEETKVSGPVDLSKTDEKEKKDEKQPILWPAWVYCTRYSDRPSSGRSPRTRRPKKPGGKAVPTNTTPEEKRPRTAFSGAQLARLKHEFAENRYLTEKRRQQLSAELGLNEAQIKIWFQNKRAKIKKASGQKNPLALQLMAQGLYNHSTIPLTKEEEELQEMHDKSS</sequence>
<feature type="compositionally biased region" description="Basic and acidic residues" evidence="9">
    <location>
        <begin position="183"/>
        <end position="193"/>
    </location>
</feature>
<gene>
    <name evidence="11" type="ORF">DIABBA_LOCUS8586</name>
</gene>
<dbReference type="GO" id="GO:0005634">
    <property type="term" value="C:nucleus"/>
    <property type="evidence" value="ECO:0007669"/>
    <property type="project" value="UniProtKB-SubCell"/>
</dbReference>
<keyword evidence="4 6" id="KW-0371">Homeobox</keyword>
<comment type="subcellular location">
    <subcellularLocation>
        <location evidence="1 6 7">Nucleus</location>
    </subcellularLocation>
</comment>